<reference evidence="3" key="1">
    <citation type="submission" date="2017-01" db="EMBL/GenBank/DDBJ databases">
        <authorList>
            <person name="Wang Y."/>
            <person name="White M."/>
            <person name="Kvist S."/>
            <person name="Moncalvo J.-M."/>
        </authorList>
    </citation>
    <scope>NUCLEOTIDE SEQUENCE [LARGE SCALE GENOMIC DNA]</scope>
    <source>
        <strain evidence="3">COL-18-3</strain>
    </source>
</reference>
<dbReference type="AlphaFoldDB" id="A0A1R1PEL6"/>
<protein>
    <submittedName>
        <fullName evidence="2">Uncharacterized protein</fullName>
    </submittedName>
</protein>
<name>A0A1R1PEL6_ZANCU</name>
<sequence length="75" mass="8403">MMAGKGFIKRHETGSDTQLTLETQDNAESDTPLFKIPRVKSLDDEEGENLATVNKTDELVNIQGTFPELVSKYFL</sequence>
<evidence type="ECO:0000256" key="1">
    <source>
        <dbReference type="SAM" id="MobiDB-lite"/>
    </source>
</evidence>
<feature type="region of interest" description="Disordered" evidence="1">
    <location>
        <begin position="1"/>
        <end position="33"/>
    </location>
</feature>
<keyword evidence="3" id="KW-1185">Reference proteome</keyword>
<gene>
    <name evidence="2" type="ORF">AX774_g7145</name>
</gene>
<proteinExistence type="predicted"/>
<organism evidence="2 3">
    <name type="scientific">Zancudomyces culisetae</name>
    <name type="common">Gut fungus</name>
    <name type="synonym">Smittium culisetae</name>
    <dbReference type="NCBI Taxonomy" id="1213189"/>
    <lineage>
        <taxon>Eukaryota</taxon>
        <taxon>Fungi</taxon>
        <taxon>Fungi incertae sedis</taxon>
        <taxon>Zoopagomycota</taxon>
        <taxon>Kickxellomycotina</taxon>
        <taxon>Harpellomycetes</taxon>
        <taxon>Harpellales</taxon>
        <taxon>Legeriomycetaceae</taxon>
        <taxon>Zancudomyces</taxon>
    </lineage>
</organism>
<accession>A0A1R1PEL6</accession>
<comment type="caution">
    <text evidence="2">The sequence shown here is derived from an EMBL/GenBank/DDBJ whole genome shotgun (WGS) entry which is preliminary data.</text>
</comment>
<dbReference type="EMBL" id="LSSK01001554">
    <property type="protein sequence ID" value="OMH79445.1"/>
    <property type="molecule type" value="Genomic_DNA"/>
</dbReference>
<feature type="compositionally biased region" description="Polar residues" evidence="1">
    <location>
        <begin position="15"/>
        <end position="26"/>
    </location>
</feature>
<evidence type="ECO:0000313" key="3">
    <source>
        <dbReference type="Proteomes" id="UP000188320"/>
    </source>
</evidence>
<dbReference type="Proteomes" id="UP000188320">
    <property type="component" value="Unassembled WGS sequence"/>
</dbReference>
<evidence type="ECO:0000313" key="2">
    <source>
        <dbReference type="EMBL" id="OMH79445.1"/>
    </source>
</evidence>